<reference evidence="2" key="1">
    <citation type="submission" date="2021-05" db="EMBL/GenBank/DDBJ databases">
        <authorList>
            <person name="Pietrasiak N."/>
            <person name="Ward R."/>
            <person name="Stajich J.E."/>
            <person name="Kurbessoian T."/>
        </authorList>
    </citation>
    <scope>NUCLEOTIDE SEQUENCE</scope>
    <source>
        <strain evidence="2">UHER 2000/2452</strain>
    </source>
</reference>
<feature type="compositionally biased region" description="Pro residues" evidence="1">
    <location>
        <begin position="99"/>
        <end position="112"/>
    </location>
</feature>
<feature type="compositionally biased region" description="Polar residues" evidence="1">
    <location>
        <begin position="163"/>
        <end position="174"/>
    </location>
</feature>
<dbReference type="EMBL" id="JAHHHD010000076">
    <property type="protein sequence ID" value="MBW4662438.1"/>
    <property type="molecule type" value="Genomic_DNA"/>
</dbReference>
<reference evidence="2" key="2">
    <citation type="journal article" date="2022" name="Microbiol. Resour. Announc.">
        <title>Metagenome Sequencing to Explore Phylogenomics of Terrestrial Cyanobacteria.</title>
        <authorList>
            <person name="Ward R.D."/>
            <person name="Stajich J.E."/>
            <person name="Johansen J.R."/>
            <person name="Huntemann M."/>
            <person name="Clum A."/>
            <person name="Foster B."/>
            <person name="Foster B."/>
            <person name="Roux S."/>
            <person name="Palaniappan K."/>
            <person name="Varghese N."/>
            <person name="Mukherjee S."/>
            <person name="Reddy T.B.K."/>
            <person name="Daum C."/>
            <person name="Copeland A."/>
            <person name="Chen I.A."/>
            <person name="Ivanova N.N."/>
            <person name="Kyrpides N.C."/>
            <person name="Shapiro N."/>
            <person name="Eloe-Fadrosh E.A."/>
            <person name="Pietrasiak N."/>
        </authorList>
    </citation>
    <scope>NUCLEOTIDE SEQUENCE</scope>
    <source>
        <strain evidence="2">UHER 2000/2452</strain>
    </source>
</reference>
<feature type="compositionally biased region" description="Low complexity" evidence="1">
    <location>
        <begin position="175"/>
        <end position="193"/>
    </location>
</feature>
<dbReference type="Proteomes" id="UP000757435">
    <property type="component" value="Unassembled WGS sequence"/>
</dbReference>
<organism evidence="2 3">
    <name type="scientific">Drouetiella hepatica Uher 2000/2452</name>
    <dbReference type="NCBI Taxonomy" id="904376"/>
    <lineage>
        <taxon>Bacteria</taxon>
        <taxon>Bacillati</taxon>
        <taxon>Cyanobacteriota</taxon>
        <taxon>Cyanophyceae</taxon>
        <taxon>Oculatellales</taxon>
        <taxon>Oculatellaceae</taxon>
        <taxon>Drouetiella</taxon>
    </lineage>
</organism>
<evidence type="ECO:0000256" key="1">
    <source>
        <dbReference type="SAM" id="MobiDB-lite"/>
    </source>
</evidence>
<evidence type="ECO:0000313" key="2">
    <source>
        <dbReference type="EMBL" id="MBW4662438.1"/>
    </source>
</evidence>
<accession>A0A951USD4</accession>
<feature type="region of interest" description="Disordered" evidence="1">
    <location>
        <begin position="94"/>
        <end position="120"/>
    </location>
</feature>
<gene>
    <name evidence="2" type="ORF">KME15_27640</name>
</gene>
<evidence type="ECO:0000313" key="3">
    <source>
        <dbReference type="Proteomes" id="UP000757435"/>
    </source>
</evidence>
<proteinExistence type="predicted"/>
<feature type="compositionally biased region" description="Pro residues" evidence="1">
    <location>
        <begin position="141"/>
        <end position="152"/>
    </location>
</feature>
<protein>
    <submittedName>
        <fullName evidence="2">Uncharacterized protein</fullName>
    </submittedName>
</protein>
<sequence length="363" mass="38564">MPALQITALPPALHRFAQNPSAIAAIASFGAHALLFALLPLLPSASLSTQEPEIKRSVGVVELTPAEQNRLPEISNSLIELPSIARQPLPSLPYSLNPLPDPPAPSELPPYPGYSSSTSDPILDILRQYSDASKPVLVAPLAPPQPAAPPSKPAESLAPRPNGETQPAPSVPNATQTNPSSPSDTSQTDTSQTADAGLPLPRSLDEVRQAQVERIRQRREQLAQLSTDDTGIGDGAVAANMGTWSQAAGAWLGGDEQKFNQINFKEPTQIVAVYPEAACPLQETRSVWVGVLVGVDGKVVNEAGNRPQILQGSSYRIFNQKAIEDAIAHSFEATGEKKAAILQVNYEYTPEACPDKASPQPNQ</sequence>
<feature type="region of interest" description="Disordered" evidence="1">
    <location>
        <begin position="139"/>
        <end position="203"/>
    </location>
</feature>
<dbReference type="AlphaFoldDB" id="A0A951USD4"/>
<comment type="caution">
    <text evidence="2">The sequence shown here is derived from an EMBL/GenBank/DDBJ whole genome shotgun (WGS) entry which is preliminary data.</text>
</comment>
<name>A0A951USD4_9CYAN</name>